<keyword evidence="18" id="KW-1185">Reference proteome</keyword>
<evidence type="ECO:0000256" key="14">
    <source>
        <dbReference type="ARBA" id="ARBA00034104"/>
    </source>
</evidence>
<dbReference type="NCBIfam" id="TIGR00860">
    <property type="entry name" value="LIC"/>
    <property type="match status" value="1"/>
</dbReference>
<keyword evidence="10" id="KW-0325">Glycoprotein</keyword>
<dbReference type="SUPFAM" id="SSF63712">
    <property type="entry name" value="Nicotinic receptor ligand binding domain-like"/>
    <property type="match status" value="1"/>
</dbReference>
<dbReference type="Gene3D" id="1.20.58.390">
    <property type="entry name" value="Neurotransmitter-gated ion-channel transmembrane domain"/>
    <property type="match status" value="1"/>
</dbReference>
<evidence type="ECO:0000256" key="13">
    <source>
        <dbReference type="ARBA" id="ARBA00023303"/>
    </source>
</evidence>
<keyword evidence="3 15" id="KW-0812">Transmembrane</keyword>
<accession>A0A1I7UIV6</accession>
<evidence type="ECO:0000256" key="4">
    <source>
        <dbReference type="ARBA" id="ARBA00022989"/>
    </source>
</evidence>
<keyword evidence="6 15" id="KW-0406">Ion transport</keyword>
<evidence type="ECO:0000256" key="3">
    <source>
        <dbReference type="ARBA" id="ARBA00022692"/>
    </source>
</evidence>
<dbReference type="InterPro" id="IPR038050">
    <property type="entry name" value="Neuro_actylchol_rec"/>
</dbReference>
<evidence type="ECO:0000256" key="7">
    <source>
        <dbReference type="ARBA" id="ARBA00023136"/>
    </source>
</evidence>
<evidence type="ECO:0000256" key="8">
    <source>
        <dbReference type="ARBA" id="ARBA00023157"/>
    </source>
</evidence>
<evidence type="ECO:0000256" key="6">
    <source>
        <dbReference type="ARBA" id="ARBA00023065"/>
    </source>
</evidence>
<feature type="domain" description="Neurotransmitter-gated ion-channel transmembrane" evidence="17">
    <location>
        <begin position="263"/>
        <end position="448"/>
    </location>
</feature>
<feature type="transmembrane region" description="Helical" evidence="15">
    <location>
        <begin position="322"/>
        <end position="343"/>
    </location>
</feature>
<dbReference type="CDD" id="cd19031">
    <property type="entry name" value="LGIC_ECD_nAChR_proto_alpha-like"/>
    <property type="match status" value="1"/>
</dbReference>
<dbReference type="PANTHER" id="PTHR18945">
    <property type="entry name" value="NEUROTRANSMITTER GATED ION CHANNEL"/>
    <property type="match status" value="1"/>
</dbReference>
<keyword evidence="13 15" id="KW-0407">Ion channel</keyword>
<dbReference type="eggNOG" id="KOG3645">
    <property type="taxonomic scope" value="Eukaryota"/>
</dbReference>
<keyword evidence="11" id="KW-0628">Postsynaptic cell membrane</keyword>
<dbReference type="Gene3D" id="2.70.170.10">
    <property type="entry name" value="Neurotransmitter-gated ion-channel ligand-binding domain"/>
    <property type="match status" value="1"/>
</dbReference>
<dbReference type="InterPro" id="IPR006202">
    <property type="entry name" value="Neur_chan_lig-bd"/>
</dbReference>
<name>A0A1I7UIV6_9PELO</name>
<dbReference type="FunFam" id="2.70.170.10:FF:000044">
    <property type="entry name" value="AcetylCholine Receptor"/>
    <property type="match status" value="1"/>
</dbReference>
<keyword evidence="8" id="KW-1015">Disulfide bond</keyword>
<evidence type="ECO:0000256" key="12">
    <source>
        <dbReference type="ARBA" id="ARBA00023286"/>
    </source>
</evidence>
<dbReference type="WBParaSite" id="Csp11.Scaffold629.g9762.t2">
    <property type="protein sequence ID" value="Csp11.Scaffold629.g9762.t2"/>
    <property type="gene ID" value="Csp11.Scaffold629.g9762"/>
</dbReference>
<keyword evidence="15" id="KW-0732">Signal</keyword>
<dbReference type="Pfam" id="PF02932">
    <property type="entry name" value="Neur_chan_memb"/>
    <property type="match status" value="1"/>
</dbReference>
<evidence type="ECO:0000256" key="5">
    <source>
        <dbReference type="ARBA" id="ARBA00023018"/>
    </source>
</evidence>
<dbReference type="SUPFAM" id="SSF90112">
    <property type="entry name" value="Neurotransmitter-gated ion-channel transmembrane pore"/>
    <property type="match status" value="1"/>
</dbReference>
<dbReference type="PRINTS" id="PR00254">
    <property type="entry name" value="NICOTINICR"/>
</dbReference>
<dbReference type="GO" id="GO:0022848">
    <property type="term" value="F:acetylcholine-gated monoatomic cation-selective channel activity"/>
    <property type="evidence" value="ECO:0007669"/>
    <property type="project" value="InterPro"/>
</dbReference>
<dbReference type="InterPro" id="IPR006201">
    <property type="entry name" value="Neur_channel"/>
</dbReference>
<protein>
    <submittedName>
        <fullName evidence="19">Acetylcholine receptor subunit alpha-type unc-38</fullName>
    </submittedName>
</protein>
<feature type="signal peptide" evidence="15">
    <location>
        <begin position="1"/>
        <end position="22"/>
    </location>
</feature>
<keyword evidence="4 15" id="KW-1133">Transmembrane helix</keyword>
<proteinExistence type="inferred from homology"/>
<comment type="caution">
    <text evidence="15">Lacks conserved residue(s) required for the propagation of feature annotation.</text>
</comment>
<keyword evidence="1 15" id="KW-0813">Transport</keyword>
<keyword evidence="9" id="KW-0675">Receptor</keyword>
<feature type="transmembrane region" description="Helical" evidence="15">
    <location>
        <begin position="288"/>
        <end position="310"/>
    </location>
</feature>
<evidence type="ECO:0000256" key="2">
    <source>
        <dbReference type="ARBA" id="ARBA00022475"/>
    </source>
</evidence>
<comment type="subcellular location">
    <subcellularLocation>
        <location evidence="14">Postsynaptic cell membrane</location>
        <topology evidence="14">Multi-pass membrane protein</topology>
    </subcellularLocation>
</comment>
<dbReference type="STRING" id="1561998.A0A1I7UIV6"/>
<evidence type="ECO:0000259" key="16">
    <source>
        <dbReference type="Pfam" id="PF02931"/>
    </source>
</evidence>
<reference evidence="19" key="1">
    <citation type="submission" date="2016-11" db="UniProtKB">
        <authorList>
            <consortium name="WormBaseParasite"/>
        </authorList>
    </citation>
    <scope>IDENTIFICATION</scope>
</reference>
<dbReference type="PROSITE" id="PS00236">
    <property type="entry name" value="NEUROTR_ION_CHANNEL"/>
    <property type="match status" value="1"/>
</dbReference>
<dbReference type="GO" id="GO:0004888">
    <property type="term" value="F:transmembrane signaling receptor activity"/>
    <property type="evidence" value="ECO:0007669"/>
    <property type="project" value="InterPro"/>
</dbReference>
<dbReference type="InterPro" id="IPR036734">
    <property type="entry name" value="Neur_chan_lig-bd_sf"/>
</dbReference>
<organism evidence="18 19">
    <name type="scientific">Caenorhabditis tropicalis</name>
    <dbReference type="NCBI Taxonomy" id="1561998"/>
    <lineage>
        <taxon>Eukaryota</taxon>
        <taxon>Metazoa</taxon>
        <taxon>Ecdysozoa</taxon>
        <taxon>Nematoda</taxon>
        <taxon>Chromadorea</taxon>
        <taxon>Rhabditida</taxon>
        <taxon>Rhabditina</taxon>
        <taxon>Rhabditomorpha</taxon>
        <taxon>Rhabditoidea</taxon>
        <taxon>Rhabditidae</taxon>
        <taxon>Peloderinae</taxon>
        <taxon>Caenorhabditis</taxon>
    </lineage>
</organism>
<comment type="similarity">
    <text evidence="15">Belongs to the ligand-gated ion channel (TC 1.A.9) family.</text>
</comment>
<evidence type="ECO:0000256" key="9">
    <source>
        <dbReference type="ARBA" id="ARBA00023170"/>
    </source>
</evidence>
<evidence type="ECO:0000313" key="19">
    <source>
        <dbReference type="WBParaSite" id="Csp11.Scaffold629.g9762.t2"/>
    </source>
</evidence>
<keyword evidence="7 15" id="KW-0472">Membrane</keyword>
<dbReference type="GO" id="GO:0045211">
    <property type="term" value="C:postsynaptic membrane"/>
    <property type="evidence" value="ECO:0007669"/>
    <property type="project" value="UniProtKB-SubCell"/>
</dbReference>
<evidence type="ECO:0000256" key="1">
    <source>
        <dbReference type="ARBA" id="ARBA00022448"/>
    </source>
</evidence>
<feature type="transmembrane region" description="Helical" evidence="15">
    <location>
        <begin position="257"/>
        <end position="281"/>
    </location>
</feature>
<evidence type="ECO:0000256" key="10">
    <source>
        <dbReference type="ARBA" id="ARBA00023180"/>
    </source>
</evidence>
<dbReference type="InterPro" id="IPR006029">
    <property type="entry name" value="Neurotrans-gated_channel_TM"/>
</dbReference>
<keyword evidence="2" id="KW-1003">Cell membrane</keyword>
<dbReference type="Pfam" id="PF02931">
    <property type="entry name" value="Neur_chan_LBD"/>
    <property type="match status" value="1"/>
</dbReference>
<feature type="chain" id="PRO_5022263314" evidence="15">
    <location>
        <begin position="23"/>
        <end position="530"/>
    </location>
</feature>
<evidence type="ECO:0000259" key="17">
    <source>
        <dbReference type="Pfam" id="PF02932"/>
    </source>
</evidence>
<dbReference type="FunFam" id="1.20.58.390:FF:000001">
    <property type="entry name" value="Neuronal nicotinic acetylcholine receptor subunit 3"/>
    <property type="match status" value="1"/>
</dbReference>
<dbReference type="InterPro" id="IPR002394">
    <property type="entry name" value="Nicotinic_acetylcholine_rcpt"/>
</dbReference>
<feature type="domain" description="Neurotransmitter-gated ion-channel ligand-binding" evidence="16">
    <location>
        <begin position="27"/>
        <end position="256"/>
    </location>
</feature>
<dbReference type="CDD" id="cd19064">
    <property type="entry name" value="LGIC_TM_nAChR"/>
    <property type="match status" value="1"/>
</dbReference>
<keyword evidence="5" id="KW-0770">Synapse</keyword>
<dbReference type="Proteomes" id="UP000095282">
    <property type="component" value="Unplaced"/>
</dbReference>
<evidence type="ECO:0000256" key="15">
    <source>
        <dbReference type="RuleBase" id="RU000687"/>
    </source>
</evidence>
<evidence type="ECO:0000313" key="18">
    <source>
        <dbReference type="Proteomes" id="UP000095282"/>
    </source>
</evidence>
<dbReference type="InterPro" id="IPR018000">
    <property type="entry name" value="Neurotransmitter_ion_chnl_CS"/>
</dbReference>
<dbReference type="PRINTS" id="PR00252">
    <property type="entry name" value="NRIONCHANNEL"/>
</dbReference>
<keyword evidence="12" id="KW-1071">Ligand-gated ion channel</keyword>
<dbReference type="InterPro" id="IPR036719">
    <property type="entry name" value="Neuro-gated_channel_TM_sf"/>
</dbReference>
<sequence>MLPLHLFLLLIPWISIIPFVNGNEDAKRLYDDLMVNYNRHRRPSTSPNKPLTIKLKLRLSQIIDVHEIDQIMTCSVWLKQTWIDRKLSWDPVNYGGVNVLYVPYEMIWVPDIVLYNNADSNYNITISTKATLHYTGEVTWEPPAIFKSMCQIDVRWFPFDEQQCHLKFGSWTFSENLLSVELNEPVLRYEEEIDEKGIVDNVTVAEDGIDLSDYYPSVEWDIMSRVAKRRAKNYPSCCPQSAYIDVTYYLLLRRKPLFYTVNLVFPCVGISFLTILVFYLPSDSGEKVTLCISILVALTIFFLLLTEIIPATSITLPLIGKYLLFTMVMVTLSVVVTVVSLNLHFRTPTTHLMPNWVKKVFLKWLPKLLFMRRPIDDYEEKFDEKKKPKDGKIALNVHAHRVSKDVGHKLKNATIDDTIQKMYYSPPVVKAFENICFIAELLKKRIEMIRLMRIGNTWQWACRFKEDLRGLIGVGLRPLSLESGSFVWVELNCVFVLESDCVLGKVNVTGIDLGPSGASVGIQSSGCRDG</sequence>
<evidence type="ECO:0000256" key="11">
    <source>
        <dbReference type="ARBA" id="ARBA00023257"/>
    </source>
</evidence>
<dbReference type="AlphaFoldDB" id="A0A1I7UIV6"/>